<evidence type="ECO:0008006" key="4">
    <source>
        <dbReference type="Google" id="ProtNLM"/>
    </source>
</evidence>
<feature type="compositionally biased region" description="Polar residues" evidence="1">
    <location>
        <begin position="212"/>
        <end position="222"/>
    </location>
</feature>
<keyword evidence="3" id="KW-1185">Reference proteome</keyword>
<feature type="region of interest" description="Disordered" evidence="1">
    <location>
        <begin position="318"/>
        <end position="341"/>
    </location>
</feature>
<feature type="region of interest" description="Disordered" evidence="1">
    <location>
        <begin position="210"/>
        <end position="286"/>
    </location>
</feature>
<dbReference type="AlphaFoldDB" id="A0A1Y1JH79"/>
<protein>
    <recommendedName>
        <fullName evidence="4">F-box domain-containing protein</fullName>
    </recommendedName>
</protein>
<accession>A0A1Y1JH79</accession>
<dbReference type="RefSeq" id="XP_028544465.1">
    <property type="nucleotide sequence ID" value="XM_028688664.1"/>
</dbReference>
<reference evidence="3" key="1">
    <citation type="submission" date="2017-04" db="EMBL/GenBank/DDBJ databases">
        <title>Plasmodium gonderi genome.</title>
        <authorList>
            <person name="Arisue N."/>
            <person name="Honma H."/>
            <person name="Kawai S."/>
            <person name="Tougan T."/>
            <person name="Tanabe K."/>
            <person name="Horii T."/>
        </authorList>
    </citation>
    <scope>NUCLEOTIDE SEQUENCE [LARGE SCALE GENOMIC DNA]</scope>
    <source>
        <strain evidence="3">ATCC 30045</strain>
    </source>
</reference>
<sequence length="531" mass="63030">MVDSDDIIPLDKSKKRNFHYDIMFDKYARLGTEECKLFPSIHGCNNKRHVNGNDNRIDKSIYLKDEVLIPPLRNQKENIFQNADIVCNILSFIPFSKRWNCKLLSRSFYQAFHTKYAWDNLDVRFLDVDIFKLHFFKKYNKYFVNASSLFLSINENTSAEMIINLVIKHFTHLKDIRIYCRKENTNYIFEGVHPMVSTILNGKKFQEGKKNSCLSRDTSSNHPPSPSEGQIAGGETDEQEITQTAIGQVTYPNECNDKNDKQENRDPDDVHSKKFQQGFKDEQRNDSTNEFIDYAFEMNDFFLYNQYYRCGEKINGESEKRYERSAQKTAQKRAHRSAEDAKDEESMENVLKIIERRKIWNMKIFEIENKFENLERLVLDVKLKGDELLPFVGRLTNLKDIIISKLLYTDKLNRSQCITIFTCFIEKMKKNNVRVIQLGLFFTREYKPADYMNNENFRKIMNSRTEYISDPNKEEGDELIYILKKNHFDSLYCLWSNDLFISFDMYEQIQKFRNLQIWILPGWRALSLVKQ</sequence>
<dbReference type="OrthoDB" id="377319at2759"/>
<evidence type="ECO:0000313" key="2">
    <source>
        <dbReference type="EMBL" id="GAW81876.1"/>
    </source>
</evidence>
<comment type="caution">
    <text evidence="2">The sequence shown here is derived from an EMBL/GenBank/DDBJ whole genome shotgun (WGS) entry which is preliminary data.</text>
</comment>
<feature type="compositionally biased region" description="Basic and acidic residues" evidence="1">
    <location>
        <begin position="255"/>
        <end position="272"/>
    </location>
</feature>
<dbReference type="InterPro" id="IPR036047">
    <property type="entry name" value="F-box-like_dom_sf"/>
</dbReference>
<dbReference type="Proteomes" id="UP000195521">
    <property type="component" value="Unassembled WGS sequence"/>
</dbReference>
<proteinExistence type="predicted"/>
<organism evidence="2 3">
    <name type="scientific">Plasmodium gonderi</name>
    <dbReference type="NCBI Taxonomy" id="77519"/>
    <lineage>
        <taxon>Eukaryota</taxon>
        <taxon>Sar</taxon>
        <taxon>Alveolata</taxon>
        <taxon>Apicomplexa</taxon>
        <taxon>Aconoidasida</taxon>
        <taxon>Haemosporida</taxon>
        <taxon>Plasmodiidae</taxon>
        <taxon>Plasmodium</taxon>
        <taxon>Plasmodium (Plasmodium)</taxon>
    </lineage>
</organism>
<evidence type="ECO:0000313" key="3">
    <source>
        <dbReference type="Proteomes" id="UP000195521"/>
    </source>
</evidence>
<feature type="compositionally biased region" description="Polar residues" evidence="1">
    <location>
        <begin position="241"/>
        <end position="253"/>
    </location>
</feature>
<dbReference type="GeneID" id="39748608"/>
<evidence type="ECO:0000256" key="1">
    <source>
        <dbReference type="SAM" id="MobiDB-lite"/>
    </source>
</evidence>
<dbReference type="SUPFAM" id="SSF81383">
    <property type="entry name" value="F-box domain"/>
    <property type="match status" value="1"/>
</dbReference>
<name>A0A1Y1JH79_PLAGO</name>
<dbReference type="OMA" id="FNTKYAW"/>
<gene>
    <name evidence="2" type="ORF">PGO_113300</name>
</gene>
<dbReference type="EMBL" id="BDQF01000012">
    <property type="protein sequence ID" value="GAW81876.1"/>
    <property type="molecule type" value="Genomic_DNA"/>
</dbReference>